<name>A0A9D1S9B3_9FIRM</name>
<evidence type="ECO:0000313" key="2">
    <source>
        <dbReference type="Proteomes" id="UP000824093"/>
    </source>
</evidence>
<dbReference type="EMBL" id="DVNH01000042">
    <property type="protein sequence ID" value="HIU52069.1"/>
    <property type="molecule type" value="Genomic_DNA"/>
</dbReference>
<organism evidence="1 2">
    <name type="scientific">Candidatus Merdicola faecigallinarum</name>
    <dbReference type="NCBI Taxonomy" id="2840862"/>
    <lineage>
        <taxon>Bacteria</taxon>
        <taxon>Bacillati</taxon>
        <taxon>Bacillota</taxon>
        <taxon>Clostridia</taxon>
        <taxon>Candidatus Merdicola</taxon>
    </lineage>
</organism>
<dbReference type="AlphaFoldDB" id="A0A9D1S9B3"/>
<comment type="caution">
    <text evidence="1">The sequence shown here is derived from an EMBL/GenBank/DDBJ whole genome shotgun (WGS) entry which is preliminary data.</text>
</comment>
<proteinExistence type="predicted"/>
<evidence type="ECO:0000313" key="1">
    <source>
        <dbReference type="EMBL" id="HIU52069.1"/>
    </source>
</evidence>
<reference evidence="1" key="1">
    <citation type="submission" date="2020-10" db="EMBL/GenBank/DDBJ databases">
        <authorList>
            <person name="Gilroy R."/>
        </authorList>
    </citation>
    <scope>NUCLEOTIDE SEQUENCE</scope>
    <source>
        <strain evidence="1">CHK195-15760</strain>
    </source>
</reference>
<protein>
    <submittedName>
        <fullName evidence="1">Uncharacterized protein</fullName>
    </submittedName>
</protein>
<sequence>MKVTEICSYYVDDTRKSLAYYHTKIEGRNVIFRREMKPEVEPRGSYFLIRLNDAIYIHDFGNNEDLFRKRIQRLIEKQEKNRNDETNIEPIQTQNGRETDLSLANIIIHKTLHSTDDEKSSYQYLLNKKIEELTLDRFGQLKKTIQDNLNFYSLEIYLKKYEEQSGSKLSEIQIQAIRDLNQKIQDDVITGRYNLEDYNTFLQSLPDLLSRKKILGFGYFDREGTFWEHGEIDEPLPSAEDIYDYNTYTYHRFCDGVSSITNDHYKIISSPSIKYRMKNNDGGRQNKLCCIDVMEEGINFFNSETQKIVKGQPNMKLVGESGGIRYSIYDNSSGILFAGGVRQTIKEQPKISAHDIAIDLAEISRKGLTDEAQGHLIELANKKIEEDEKSKKEL</sequence>
<accession>A0A9D1S9B3</accession>
<gene>
    <name evidence="1" type="ORF">IAB70_05585</name>
</gene>
<reference evidence="1" key="2">
    <citation type="journal article" date="2021" name="PeerJ">
        <title>Extensive microbial diversity within the chicken gut microbiome revealed by metagenomics and culture.</title>
        <authorList>
            <person name="Gilroy R."/>
            <person name="Ravi A."/>
            <person name="Getino M."/>
            <person name="Pursley I."/>
            <person name="Horton D.L."/>
            <person name="Alikhan N.F."/>
            <person name="Baker D."/>
            <person name="Gharbi K."/>
            <person name="Hall N."/>
            <person name="Watson M."/>
            <person name="Adriaenssens E.M."/>
            <person name="Foster-Nyarko E."/>
            <person name="Jarju S."/>
            <person name="Secka A."/>
            <person name="Antonio M."/>
            <person name="Oren A."/>
            <person name="Chaudhuri R.R."/>
            <person name="La Ragione R."/>
            <person name="Hildebrand F."/>
            <person name="Pallen M.J."/>
        </authorList>
    </citation>
    <scope>NUCLEOTIDE SEQUENCE</scope>
    <source>
        <strain evidence="1">CHK195-15760</strain>
    </source>
</reference>
<dbReference type="Proteomes" id="UP000824093">
    <property type="component" value="Unassembled WGS sequence"/>
</dbReference>